<proteinExistence type="predicted"/>
<keyword evidence="3" id="KW-1185">Reference proteome</keyword>
<accession>A0A918VGL5</accession>
<dbReference type="RefSeq" id="WP_229822274.1">
    <property type="nucleotide sequence ID" value="NZ_BMZD01000004.1"/>
</dbReference>
<reference evidence="2" key="2">
    <citation type="submission" date="2020-09" db="EMBL/GenBank/DDBJ databases">
        <authorList>
            <person name="Sun Q."/>
            <person name="Kim S."/>
        </authorList>
    </citation>
    <scope>NUCLEOTIDE SEQUENCE</scope>
    <source>
        <strain evidence="2">KCTC 32422</strain>
    </source>
</reference>
<sequence length="390" mass="43326">MATQALRAPSVDPQPRAATSALPATTIRTAIWPGMEDTDARAAWDALSERAIEPNPFFESWYLLPALRALNPDNVFLLCAEQDGQLIGLLPLCKDARYYGRPIPHLGSWLHPNCFLGAPLVLAGQERPFWHALLDWADRQSGSSLFLHLAQLPLDSPLTTALGEVLAEQDRFAALVHREERAMLASDLSPEAYLEAAMSGKKRKELRRQFTRLSELGQVRFERRTDADGLEKWIEDFLALEHSGWKGSAGSALASHQATTQLFREALAGATAHNRLERLTLTLDGDPLAMLVSFLSPPGAFSYKTAFDERFARFSPGVLLQRENLAMLDHTVVRWTDSCAAADHPMIDHIWRERRAIGRISIAIGGPIRRFAFRLIAKAELGRNPAGLKP</sequence>
<name>A0A918VGL5_9SPHN</name>
<reference evidence="2" key="1">
    <citation type="journal article" date="2014" name="Int. J. Syst. Evol. Microbiol.">
        <title>Complete genome sequence of Corynebacterium casei LMG S-19264T (=DSM 44701T), isolated from a smear-ripened cheese.</title>
        <authorList>
            <consortium name="US DOE Joint Genome Institute (JGI-PGF)"/>
            <person name="Walter F."/>
            <person name="Albersmeier A."/>
            <person name="Kalinowski J."/>
            <person name="Ruckert C."/>
        </authorList>
    </citation>
    <scope>NUCLEOTIDE SEQUENCE</scope>
    <source>
        <strain evidence="2">KCTC 32422</strain>
    </source>
</reference>
<dbReference type="EMBL" id="BMZD01000004">
    <property type="protein sequence ID" value="GGZ99844.1"/>
    <property type="molecule type" value="Genomic_DNA"/>
</dbReference>
<dbReference type="Proteomes" id="UP000634139">
    <property type="component" value="Unassembled WGS sequence"/>
</dbReference>
<evidence type="ECO:0000259" key="1">
    <source>
        <dbReference type="Pfam" id="PF13480"/>
    </source>
</evidence>
<comment type="caution">
    <text evidence="2">The sequence shown here is derived from an EMBL/GenBank/DDBJ whole genome shotgun (WGS) entry which is preliminary data.</text>
</comment>
<evidence type="ECO:0000313" key="2">
    <source>
        <dbReference type="EMBL" id="GGZ99844.1"/>
    </source>
</evidence>
<evidence type="ECO:0000313" key="3">
    <source>
        <dbReference type="Proteomes" id="UP000634139"/>
    </source>
</evidence>
<dbReference type="Pfam" id="PF13480">
    <property type="entry name" value="Acetyltransf_6"/>
    <property type="match status" value="1"/>
</dbReference>
<gene>
    <name evidence="2" type="ORF">GCM10011617_20470</name>
</gene>
<dbReference type="InterPro" id="IPR016181">
    <property type="entry name" value="Acyl_CoA_acyltransferase"/>
</dbReference>
<dbReference type="AlphaFoldDB" id="A0A918VGL5"/>
<dbReference type="InterPro" id="IPR038740">
    <property type="entry name" value="BioF2-like_GNAT_dom"/>
</dbReference>
<protein>
    <recommendedName>
        <fullName evidence="1">BioF2-like acetyltransferase domain-containing protein</fullName>
    </recommendedName>
</protein>
<dbReference type="SUPFAM" id="SSF55729">
    <property type="entry name" value="Acyl-CoA N-acyltransferases (Nat)"/>
    <property type="match status" value="1"/>
</dbReference>
<feature type="domain" description="BioF2-like acetyltransferase" evidence="1">
    <location>
        <begin position="201"/>
        <end position="337"/>
    </location>
</feature>
<organism evidence="2 3">
    <name type="scientific">Novosphingobium arvoryzae</name>
    <dbReference type="NCBI Taxonomy" id="1256514"/>
    <lineage>
        <taxon>Bacteria</taxon>
        <taxon>Pseudomonadati</taxon>
        <taxon>Pseudomonadota</taxon>
        <taxon>Alphaproteobacteria</taxon>
        <taxon>Sphingomonadales</taxon>
        <taxon>Sphingomonadaceae</taxon>
        <taxon>Novosphingobium</taxon>
    </lineage>
</organism>